<name>A0A0S3AJV7_9PROT</name>
<dbReference type="KEGG" id="nur:ATY38_09505"/>
<dbReference type="EMBL" id="QAOL01000052">
    <property type="protein sequence ID" value="PTQ79325.1"/>
    <property type="molecule type" value="Genomic_DNA"/>
</dbReference>
<gene>
    <name evidence="1" type="ORF">C8R28_10529</name>
    <name evidence="2" type="ORF">SAMN05216406_12637</name>
    <name evidence="3" type="ORF">SAMN06297164_3142</name>
</gene>
<reference evidence="2" key="2">
    <citation type="submission" date="2016-10" db="EMBL/GenBank/DDBJ databases">
        <authorList>
            <person name="de Groot N.N."/>
        </authorList>
    </citation>
    <scope>NUCLEOTIDE SEQUENCE [LARGE SCALE GENOMIC DNA]</scope>
    <source>
        <strain evidence="2">Nm10</strain>
    </source>
</reference>
<dbReference type="SUPFAM" id="SSF54909">
    <property type="entry name" value="Dimeric alpha+beta barrel"/>
    <property type="match status" value="1"/>
</dbReference>
<evidence type="ECO:0000313" key="1">
    <source>
        <dbReference type="EMBL" id="PTQ79325.1"/>
    </source>
</evidence>
<reference evidence="1 6" key="4">
    <citation type="submission" date="2018-04" db="EMBL/GenBank/DDBJ databases">
        <title>Active sludge and wastewater microbial communities from Klosterneuburg, Austria.</title>
        <authorList>
            <person name="Wagner M."/>
        </authorList>
    </citation>
    <scope>NUCLEOTIDE SEQUENCE [LARGE SCALE GENOMIC DNA]</scope>
    <source>
        <strain evidence="1 6">Nm4</strain>
    </source>
</reference>
<dbReference type="EMBL" id="OCMU01000002">
    <property type="protein sequence ID" value="SOD21061.1"/>
    <property type="molecule type" value="Genomic_DNA"/>
</dbReference>
<dbReference type="Pfam" id="PF07237">
    <property type="entry name" value="DUF1428"/>
    <property type="match status" value="1"/>
</dbReference>
<sequence length="120" mass="13640">MGKYVDGYVIPIVQDKLEEYQKMAELAGSVWKEHGALEYIECAGDDLEQKELVSFKKLTDAGENETVIFAWIVFESKEHRDRVNQAVMADPRLASSMNPDSHPFDCKRMAYGGFKTIVSF</sequence>
<evidence type="ECO:0000313" key="6">
    <source>
        <dbReference type="Proteomes" id="UP000244110"/>
    </source>
</evidence>
<dbReference type="Proteomes" id="UP000244110">
    <property type="component" value="Unassembled WGS sequence"/>
</dbReference>
<evidence type="ECO:0000313" key="4">
    <source>
        <dbReference type="Proteomes" id="UP000182882"/>
    </source>
</evidence>
<dbReference type="EMBL" id="FNLN01000026">
    <property type="protein sequence ID" value="SDU12906.1"/>
    <property type="molecule type" value="Genomic_DNA"/>
</dbReference>
<organism evidence="1 6">
    <name type="scientific">Nitrosomonas ureae</name>
    <dbReference type="NCBI Taxonomy" id="44577"/>
    <lineage>
        <taxon>Bacteria</taxon>
        <taxon>Pseudomonadati</taxon>
        <taxon>Pseudomonadota</taxon>
        <taxon>Betaproteobacteria</taxon>
        <taxon>Nitrosomonadales</taxon>
        <taxon>Nitrosomonadaceae</taxon>
        <taxon>Nitrosomonas</taxon>
    </lineage>
</organism>
<dbReference type="InterPro" id="IPR009874">
    <property type="entry name" value="DUF1428"/>
</dbReference>
<reference evidence="3 5" key="3">
    <citation type="submission" date="2017-09" db="EMBL/GenBank/DDBJ databases">
        <authorList>
            <person name="Ehlers B."/>
            <person name="Leendertz F.H."/>
        </authorList>
    </citation>
    <scope>NUCLEOTIDE SEQUENCE [LARGE SCALE GENOMIC DNA]</scope>
    <source>
        <strain evidence="3 5">Nm42</strain>
    </source>
</reference>
<dbReference type="Proteomes" id="UP000182882">
    <property type="component" value="Unassembled WGS sequence"/>
</dbReference>
<dbReference type="RefSeq" id="WP_062559091.1">
    <property type="nucleotide sequence ID" value="NZ_CP013341.1"/>
</dbReference>
<dbReference type="InterPro" id="IPR011008">
    <property type="entry name" value="Dimeric_a/b-barrel"/>
</dbReference>
<dbReference type="PIRSF" id="PIRSF007028">
    <property type="entry name" value="UCP007028"/>
    <property type="match status" value="1"/>
</dbReference>
<dbReference type="Gene3D" id="3.30.70.100">
    <property type="match status" value="1"/>
</dbReference>
<accession>A0A0S3AJV7</accession>
<evidence type="ECO:0000313" key="3">
    <source>
        <dbReference type="EMBL" id="SOD21061.1"/>
    </source>
</evidence>
<evidence type="ECO:0000313" key="2">
    <source>
        <dbReference type="EMBL" id="SDU12906.1"/>
    </source>
</evidence>
<dbReference type="AlphaFoldDB" id="A0A0S3AJV7"/>
<proteinExistence type="predicted"/>
<evidence type="ECO:0000313" key="5">
    <source>
        <dbReference type="Proteomes" id="UP000219335"/>
    </source>
</evidence>
<protein>
    <submittedName>
        <fullName evidence="2">Uncharacterized conserved protein YbaA, DUF1428 family</fullName>
    </submittedName>
    <submittedName>
        <fullName evidence="1">Uncharacterized protein YbaA (DUF1428 family)</fullName>
    </submittedName>
</protein>
<reference evidence="4" key="1">
    <citation type="submission" date="2016-10" db="EMBL/GenBank/DDBJ databases">
        <authorList>
            <person name="Varghese N."/>
            <person name="Submissions S."/>
        </authorList>
    </citation>
    <scope>NUCLEOTIDE SEQUENCE [LARGE SCALE GENOMIC DNA]</scope>
    <source>
        <strain evidence="4">Nm10</strain>
    </source>
</reference>
<dbReference type="Proteomes" id="UP000219335">
    <property type="component" value="Unassembled WGS sequence"/>
</dbReference>
<keyword evidence="4" id="KW-1185">Reference proteome</keyword>